<dbReference type="SUPFAM" id="SSF49899">
    <property type="entry name" value="Concanavalin A-like lectins/glucanases"/>
    <property type="match status" value="2"/>
</dbReference>
<dbReference type="InterPro" id="IPR035986">
    <property type="entry name" value="PKD_dom_sf"/>
</dbReference>
<keyword evidence="1 3" id="KW-0732">Signal</keyword>
<keyword evidence="6" id="KW-0430">Lectin</keyword>
<keyword evidence="2" id="KW-1015">Disulfide bond</keyword>
<dbReference type="GO" id="GO:0030246">
    <property type="term" value="F:carbohydrate binding"/>
    <property type="evidence" value="ECO:0007669"/>
    <property type="project" value="UniProtKB-KW"/>
</dbReference>
<dbReference type="Pfam" id="PF18951">
    <property type="entry name" value="DUF5695"/>
    <property type="match status" value="2"/>
</dbReference>
<dbReference type="PANTHER" id="PTHR42535:SF2">
    <property type="entry name" value="CHROMOSOME UNDETERMINED SCAFFOLD_146, WHOLE GENOME SHOTGUN SEQUENCE"/>
    <property type="match status" value="1"/>
</dbReference>
<organism evidence="6 7">
    <name type="scientific">Paenibacillus methanolicus</name>
    <dbReference type="NCBI Taxonomy" id="582686"/>
    <lineage>
        <taxon>Bacteria</taxon>
        <taxon>Bacillati</taxon>
        <taxon>Bacillota</taxon>
        <taxon>Bacilli</taxon>
        <taxon>Bacillales</taxon>
        <taxon>Paenibacillaceae</taxon>
        <taxon>Paenibacillus</taxon>
    </lineage>
</organism>
<keyword evidence="7" id="KW-1185">Reference proteome</keyword>
<protein>
    <submittedName>
        <fullName evidence="6">Concanavalin A-like lectin/glucanase superfamily protein</fullName>
    </submittedName>
</protein>
<evidence type="ECO:0000256" key="2">
    <source>
        <dbReference type="ARBA" id="ARBA00023157"/>
    </source>
</evidence>
<dbReference type="InterPro" id="IPR043750">
    <property type="entry name" value="DUF5695"/>
</dbReference>
<evidence type="ECO:0000313" key="6">
    <source>
        <dbReference type="EMBL" id="TYP78928.1"/>
    </source>
</evidence>
<dbReference type="EMBL" id="VNHS01000001">
    <property type="protein sequence ID" value="TYP78928.1"/>
    <property type="molecule type" value="Genomic_DNA"/>
</dbReference>
<evidence type="ECO:0000256" key="1">
    <source>
        <dbReference type="ARBA" id="ARBA00022729"/>
    </source>
</evidence>
<feature type="domain" description="PKD/Chitinase" evidence="4">
    <location>
        <begin position="909"/>
        <end position="997"/>
    </location>
</feature>
<sequence length="1417" mass="152253">MVLTTNKASAKTLFLLLCSLFTAGAIWLFLPNSAFAYTLSDSNFTVTTGTNGEITSLQLTGDTYPTNYVMNGTNAPNQNTADHQWLGELMFTYKLGSGAWTHAWTSKSADVRVQSQSGNTVTVTYQNSANTGGIKNFKVVETYALASGALEWKITVTNTSSQTLEIGDFGLPLPFNEYWSGGNGEEIYETRVLNHSFVGNNSSYITVQRPSGVGPSLLMTPDAATGAGFEYQDRWRIEEHPGSMWAMDQGGWVEGLNVYYIHSNVIKSTNRGYLPNTSLTLAPNASKTYGFKFHKVANDAAVKEKLYAEGLLDVTVIPGMIVPTNQTAKFDLHTSKTINSITAQYPSETTVTYLNTVGTNHKIYQLNMSHLGQNNLTINYGNGEKTVLQFYVIEPIDAALQRHSTFMVNNTQWNVPGDIRDKAFDDWMMDSKSKRNVFNGYWGWGDDWGLTHGQFLAEKNVQTPVAGEVTAVDQYLETTIWTNLMNGHHEDYLVPDFLMPAPNTTPTYRGYAYPHIYNTYFSMYKIAKLYPNLVNYTHPKETYLLRAYNIFKALYDGPVAYNWETGLMGELTTPDIIKALQEEGYAAQAQDIINKMATKYTNFSNTKYPYGSEYNYDNTGEESVYMLAGMNNNATIKGKINQKTRATRGQMPIWYYYGVPVTITGENWWNFQYSVSLIGYALDDWTRKHSTTPELDQRLSYAAKIANISAINSGQISSDPANIGAVAWTYQAEKGNFGALGVGGGPLHNGWRGMSGEADLGLFGAIKILSSDVAVDPIFGLYCYGCSVVQNGATYDITPKDGVSQRINLITQKLSMELNRDKFTSASLAQAKNNVRFTLQNVTPGTAHTTKVTFTGLAAGTYDVLLNNVKVGQLNALGNSAVLNLSIGTAASYDVKLQPGTPQPNAAPTVEAGPNNAVTLPNPIVLNGSAADDGLPNGTLTTTWSLQSGPGTAAIASPNNRNTTVQVTAAGTYVFKLTASDSSLSASDTVTITVYAEAPLPELLASYNFNESSGATALDSSGSGNNATVTGAAWVAGKNGNAVSLNGSTSHVSLPSGIVRRVNDFTIAGWVKLNSVSDWTRIFDFGSNTTQYMFLTPKVGGGGMRYAITTGGNGAEQVINAPELPTGVWKHVTVTLSGTVGILYVDGVEAGRNNNMTLKPSSLGTTANNYIGKSQFGDPLLNGLVDDFKLYTRALTVAEIASLMNSAPASDLVAHYNMNETSGGTAADSSGNGKHAAVTGGTWTAGKAGNGLSLNGTTSYASLPNGIVGGLNDFTISTWVKVTSHNDWARIFDFGTGTTSYMFLAPQTGGGGGMRFAISTSGNGSEQLITAPTPLATGVWKHVAVTLSGTTGILYVDGVEAARNNAMTLKPSSLGATNLNYLGKSNWGDPNLNGVVDEFKIFNRALSAAEIAALATA</sequence>
<feature type="domain" description="LamG-like jellyroll fold" evidence="5">
    <location>
        <begin position="1272"/>
        <end position="1409"/>
    </location>
</feature>
<dbReference type="InterPro" id="IPR013783">
    <property type="entry name" value="Ig-like_fold"/>
</dbReference>
<feature type="domain" description="LamG-like jellyroll fold" evidence="5">
    <location>
        <begin position="1063"/>
        <end position="1198"/>
    </location>
</feature>
<reference evidence="6 7" key="1">
    <citation type="submission" date="2019-07" db="EMBL/GenBank/DDBJ databases">
        <title>Genomic Encyclopedia of Type Strains, Phase III (KMG-III): the genomes of soil and plant-associated and newly described type strains.</title>
        <authorList>
            <person name="Whitman W."/>
        </authorList>
    </citation>
    <scope>NUCLEOTIDE SEQUENCE [LARGE SCALE GENOMIC DNA]</scope>
    <source>
        <strain evidence="6 7">BL24</strain>
    </source>
</reference>
<dbReference type="Proteomes" id="UP000323257">
    <property type="component" value="Unassembled WGS sequence"/>
</dbReference>
<feature type="signal peptide" evidence="3">
    <location>
        <begin position="1"/>
        <end position="36"/>
    </location>
</feature>
<dbReference type="SUPFAM" id="SSF49299">
    <property type="entry name" value="PKD domain"/>
    <property type="match status" value="1"/>
</dbReference>
<dbReference type="Gene3D" id="2.60.40.10">
    <property type="entry name" value="Immunoglobulins"/>
    <property type="match status" value="1"/>
</dbReference>
<proteinExistence type="predicted"/>
<dbReference type="SMART" id="SM00560">
    <property type="entry name" value="LamGL"/>
    <property type="match status" value="2"/>
</dbReference>
<dbReference type="InterPro" id="IPR013320">
    <property type="entry name" value="ConA-like_dom_sf"/>
</dbReference>
<evidence type="ECO:0000256" key="3">
    <source>
        <dbReference type="SAM" id="SignalP"/>
    </source>
</evidence>
<name>A0A5S5CKL5_9BACL</name>
<feature type="chain" id="PRO_5024460563" evidence="3">
    <location>
        <begin position="37"/>
        <end position="1417"/>
    </location>
</feature>
<evidence type="ECO:0000259" key="5">
    <source>
        <dbReference type="SMART" id="SM00560"/>
    </source>
</evidence>
<dbReference type="Pfam" id="PF22352">
    <property type="entry name" value="K319L-like_PKD"/>
    <property type="match status" value="1"/>
</dbReference>
<dbReference type="Gene3D" id="2.60.120.200">
    <property type="match status" value="2"/>
</dbReference>
<dbReference type="InterPro" id="IPR022409">
    <property type="entry name" value="PKD/Chitinase_dom"/>
</dbReference>
<comment type="caution">
    <text evidence="6">The sequence shown here is derived from an EMBL/GenBank/DDBJ whole genome shotgun (WGS) entry which is preliminary data.</text>
</comment>
<dbReference type="SMART" id="SM00089">
    <property type="entry name" value="PKD"/>
    <property type="match status" value="1"/>
</dbReference>
<accession>A0A5S5CKL5</accession>
<evidence type="ECO:0000259" key="4">
    <source>
        <dbReference type="SMART" id="SM00089"/>
    </source>
</evidence>
<dbReference type="Pfam" id="PF13385">
    <property type="entry name" value="Laminin_G_3"/>
    <property type="match status" value="2"/>
</dbReference>
<evidence type="ECO:0000313" key="7">
    <source>
        <dbReference type="Proteomes" id="UP000323257"/>
    </source>
</evidence>
<gene>
    <name evidence="6" type="ORF">BCM02_10143</name>
</gene>
<dbReference type="PANTHER" id="PTHR42535">
    <property type="entry name" value="OOKINETE PROTEIN, PUTATIVE-RELATED"/>
    <property type="match status" value="1"/>
</dbReference>
<dbReference type="InterPro" id="IPR006558">
    <property type="entry name" value="LamG-like"/>
</dbReference>